<dbReference type="EMBL" id="CM037621">
    <property type="protein sequence ID" value="KAH8001423.1"/>
    <property type="molecule type" value="Genomic_DNA"/>
</dbReference>
<proteinExistence type="predicted"/>
<dbReference type="Proteomes" id="UP000827872">
    <property type="component" value="Linkage Group LG08"/>
</dbReference>
<sequence>MCPALLSAMANHQLHTSSHRETLNSICHGTPSPNYHLLSKSSSNLVVDSGEKRSSKQELRKSFSSSACQVQTNETDAESAPSSEWSLTHSEIASTIRTLSSFSPSDSAQSGPKSTNHFLSADNSSEPMERMDAGENVQSVADTDMSPACDTNPPDVNMMEVSVQRSLSDLTCRCKQQSPAPHMETSATYSAMSSNSGYGVPAGNLAFQKLRYGSHAYDSAPGLPSNPNVPANIFDNVSHNQIFSDPGTYSTAVLGSHMPRDNPSNSAMYAQGGIVYSNFSAGMYPPGLVAIQNSTALPYNIRQEPAMNVEGTSPAYCHSLPIPPLQFIPRLVCSVSESGKEQVSPGYCPSLPVTGVAPLPKLVSSVSESGLDAKRILGCPRVHGDQSYSQQIGPQQERKTTYVVLNSCQDGTEVVLKTKDMWTMTSMNDMIRGLQPPLECKDAGVQTNSTKECKSVATSPSVVVEDPPHMYPECNLEPEAEGEKSPVREVRWDDEGMTWEVYGAEVDPEELGVAIQKHLEVQIEQLQSETVTLSRKSTDEGEKRLSFRTMMYCLRNPSCCARSSAALE</sequence>
<organism evidence="1 2">
    <name type="scientific">Sphaerodactylus townsendi</name>
    <dbReference type="NCBI Taxonomy" id="933632"/>
    <lineage>
        <taxon>Eukaryota</taxon>
        <taxon>Metazoa</taxon>
        <taxon>Chordata</taxon>
        <taxon>Craniata</taxon>
        <taxon>Vertebrata</taxon>
        <taxon>Euteleostomi</taxon>
        <taxon>Lepidosauria</taxon>
        <taxon>Squamata</taxon>
        <taxon>Bifurcata</taxon>
        <taxon>Gekkota</taxon>
        <taxon>Sphaerodactylidae</taxon>
        <taxon>Sphaerodactylus</taxon>
    </lineage>
</organism>
<accession>A0ACB8F848</accession>
<gene>
    <name evidence="1" type="ORF">K3G42_006739</name>
</gene>
<comment type="caution">
    <text evidence="1">The sequence shown here is derived from an EMBL/GenBank/DDBJ whole genome shotgun (WGS) entry which is preliminary data.</text>
</comment>
<reference evidence="1" key="1">
    <citation type="submission" date="2021-08" db="EMBL/GenBank/DDBJ databases">
        <title>The first chromosome-level gecko genome reveals the dynamic sex chromosomes of Neotropical dwarf geckos (Sphaerodactylidae: Sphaerodactylus).</title>
        <authorList>
            <person name="Pinto B.J."/>
            <person name="Keating S.E."/>
            <person name="Gamble T."/>
        </authorList>
    </citation>
    <scope>NUCLEOTIDE SEQUENCE</scope>
    <source>
        <strain evidence="1">TG3544</strain>
    </source>
</reference>
<protein>
    <submittedName>
        <fullName evidence="1">Uncharacterized protein</fullName>
    </submittedName>
</protein>
<keyword evidence="2" id="KW-1185">Reference proteome</keyword>
<evidence type="ECO:0000313" key="1">
    <source>
        <dbReference type="EMBL" id="KAH8001423.1"/>
    </source>
</evidence>
<name>A0ACB8F848_9SAUR</name>
<evidence type="ECO:0000313" key="2">
    <source>
        <dbReference type="Proteomes" id="UP000827872"/>
    </source>
</evidence>